<keyword evidence="2" id="KW-1185">Reference proteome</keyword>
<organism evidence="1 2">
    <name type="scientific">Punica granatum</name>
    <name type="common">Pomegranate</name>
    <dbReference type="NCBI Taxonomy" id="22663"/>
    <lineage>
        <taxon>Eukaryota</taxon>
        <taxon>Viridiplantae</taxon>
        <taxon>Streptophyta</taxon>
        <taxon>Embryophyta</taxon>
        <taxon>Tracheophyta</taxon>
        <taxon>Spermatophyta</taxon>
        <taxon>Magnoliopsida</taxon>
        <taxon>eudicotyledons</taxon>
        <taxon>Gunneridae</taxon>
        <taxon>Pentapetalae</taxon>
        <taxon>rosids</taxon>
        <taxon>malvids</taxon>
        <taxon>Myrtales</taxon>
        <taxon>Lythraceae</taxon>
        <taxon>Punica</taxon>
    </lineage>
</organism>
<comment type="caution">
    <text evidence="1">The sequence shown here is derived from an EMBL/GenBank/DDBJ whole genome shotgun (WGS) entry which is preliminary data.</text>
</comment>
<sequence length="92" mass="10365">MGLTDMGLQNEIARKLLPVAADEPRMRMTVPCFLPAETASRNFLSSFLDSPARSSGDHEVDSRWPDDARFVRSSRKKDDHAAWNRPCSSSRN</sequence>
<proteinExistence type="predicted"/>
<dbReference type="Proteomes" id="UP000233551">
    <property type="component" value="Unassembled WGS sequence"/>
</dbReference>
<evidence type="ECO:0000313" key="1">
    <source>
        <dbReference type="EMBL" id="PKI64669.1"/>
    </source>
</evidence>
<evidence type="ECO:0000313" key="2">
    <source>
        <dbReference type="Proteomes" id="UP000233551"/>
    </source>
</evidence>
<protein>
    <submittedName>
        <fullName evidence="1">Uncharacterized protein</fullName>
    </submittedName>
</protein>
<dbReference type="EMBL" id="PGOL01000799">
    <property type="protein sequence ID" value="PKI64669.1"/>
    <property type="molecule type" value="Genomic_DNA"/>
</dbReference>
<gene>
    <name evidence="1" type="ORF">CRG98_014958</name>
</gene>
<dbReference type="AlphaFoldDB" id="A0A2I0K7Z0"/>
<name>A0A2I0K7Z0_PUNGR</name>
<accession>A0A2I0K7Z0</accession>
<reference evidence="1 2" key="1">
    <citation type="submission" date="2017-11" db="EMBL/GenBank/DDBJ databases">
        <title>De-novo sequencing of pomegranate (Punica granatum L.) genome.</title>
        <authorList>
            <person name="Akparov Z."/>
            <person name="Amiraslanov A."/>
            <person name="Hajiyeva S."/>
            <person name="Abbasov M."/>
            <person name="Kaur K."/>
            <person name="Hamwieh A."/>
            <person name="Solovyev V."/>
            <person name="Salamov A."/>
            <person name="Braich B."/>
            <person name="Kosarev P."/>
            <person name="Mahmoud A."/>
            <person name="Hajiyev E."/>
            <person name="Babayeva S."/>
            <person name="Izzatullayeva V."/>
            <person name="Mammadov A."/>
            <person name="Mammadov A."/>
            <person name="Sharifova S."/>
            <person name="Ojaghi J."/>
            <person name="Eynullazada K."/>
            <person name="Bayramov B."/>
            <person name="Abdulazimova A."/>
            <person name="Shahmuradov I."/>
        </authorList>
    </citation>
    <scope>NUCLEOTIDE SEQUENCE [LARGE SCALE GENOMIC DNA]</scope>
    <source>
        <strain evidence="2">cv. AG2017</strain>
        <tissue evidence="1">Leaf</tissue>
    </source>
</reference>